<dbReference type="SMART" id="SM00114">
    <property type="entry name" value="CARD"/>
    <property type="match status" value="1"/>
</dbReference>
<keyword evidence="5" id="KW-0677">Repeat</keyword>
<keyword evidence="6" id="KW-0547">Nucleotide-binding</keyword>
<feature type="repeat" description="WD" evidence="9">
    <location>
        <begin position="1272"/>
        <end position="1316"/>
    </location>
</feature>
<dbReference type="Gene3D" id="1.25.40.370">
    <property type="match status" value="1"/>
</dbReference>
<keyword evidence="7" id="KW-0067">ATP-binding</keyword>
<dbReference type="PROSITE" id="PS50294">
    <property type="entry name" value="WD_REPEATS_REGION"/>
    <property type="match status" value="5"/>
</dbReference>
<protein>
    <recommendedName>
        <fullName evidence="8">Apoptotic protease-activating factor 1</fullName>
    </recommendedName>
</protein>
<evidence type="ECO:0000256" key="4">
    <source>
        <dbReference type="ARBA" id="ARBA00022703"/>
    </source>
</evidence>
<dbReference type="InterPro" id="IPR042197">
    <property type="entry name" value="Apaf_helical"/>
</dbReference>
<proteinExistence type="predicted"/>
<dbReference type="Pfam" id="PF00931">
    <property type="entry name" value="NB-ARC"/>
    <property type="match status" value="1"/>
</dbReference>
<dbReference type="SUPFAM" id="SSF50978">
    <property type="entry name" value="WD40 repeat-like"/>
    <property type="match status" value="2"/>
</dbReference>
<reference evidence="11" key="1">
    <citation type="submission" date="2023-03" db="EMBL/GenBank/DDBJ databases">
        <title>Electrophorus voltai genome.</title>
        <authorList>
            <person name="Bian C."/>
        </authorList>
    </citation>
    <scope>NUCLEOTIDE SEQUENCE</scope>
    <source>
        <strain evidence="11">CB-2022</strain>
        <tissue evidence="11">Muscle</tissue>
    </source>
</reference>
<dbReference type="Gene3D" id="1.10.10.10">
    <property type="entry name" value="Winged helix-like DNA-binding domain superfamily/Winged helix DNA-binding domain"/>
    <property type="match status" value="1"/>
</dbReference>
<dbReference type="Pfam" id="PF00619">
    <property type="entry name" value="CARD"/>
    <property type="match status" value="1"/>
</dbReference>
<evidence type="ECO:0000256" key="9">
    <source>
        <dbReference type="PROSITE-ProRule" id="PRU00221"/>
    </source>
</evidence>
<dbReference type="InterPro" id="IPR027417">
    <property type="entry name" value="P-loop_NTPase"/>
</dbReference>
<name>A0AAD8Z0Z3_9TELE</name>
<dbReference type="InterPro" id="IPR048975">
    <property type="entry name" value="WHD_APAF1"/>
</dbReference>
<feature type="repeat" description="WD" evidence="9">
    <location>
        <begin position="843"/>
        <end position="884"/>
    </location>
</feature>
<feature type="repeat" description="WD" evidence="9">
    <location>
        <begin position="1231"/>
        <end position="1263"/>
    </location>
</feature>
<dbReference type="InterPro" id="IPR041452">
    <property type="entry name" value="APAF1_C"/>
</dbReference>
<feature type="domain" description="CARD" evidence="10">
    <location>
        <begin position="49"/>
        <end position="138"/>
    </location>
</feature>
<dbReference type="Pfam" id="PF00400">
    <property type="entry name" value="WD40"/>
    <property type="match status" value="8"/>
</dbReference>
<dbReference type="Gene3D" id="1.10.8.430">
    <property type="entry name" value="Helical domain of apoptotic protease-activating factors"/>
    <property type="match status" value="1"/>
</dbReference>
<dbReference type="GO" id="GO:0005829">
    <property type="term" value="C:cytosol"/>
    <property type="evidence" value="ECO:0007669"/>
    <property type="project" value="UniProtKB-ARBA"/>
</dbReference>
<dbReference type="Proteomes" id="UP001239994">
    <property type="component" value="Unassembled WGS sequence"/>
</dbReference>
<keyword evidence="12" id="KW-1185">Reference proteome</keyword>
<dbReference type="FunFam" id="1.10.8.430:FF:000001">
    <property type="entry name" value="Apoptotic protease-activating factor 1"/>
    <property type="match status" value="1"/>
</dbReference>
<evidence type="ECO:0000259" key="10">
    <source>
        <dbReference type="PROSITE" id="PS50209"/>
    </source>
</evidence>
<evidence type="ECO:0000256" key="7">
    <source>
        <dbReference type="ARBA" id="ARBA00022840"/>
    </source>
</evidence>
<dbReference type="InterPro" id="IPR001315">
    <property type="entry name" value="CARD"/>
</dbReference>
<feature type="repeat" description="WD" evidence="9">
    <location>
        <begin position="1359"/>
        <end position="1400"/>
    </location>
</feature>
<dbReference type="PROSITE" id="PS00678">
    <property type="entry name" value="WD_REPEATS_1"/>
    <property type="match status" value="2"/>
</dbReference>
<dbReference type="PROSITE" id="PS50209">
    <property type="entry name" value="CARD"/>
    <property type="match status" value="1"/>
</dbReference>
<dbReference type="InterPro" id="IPR019775">
    <property type="entry name" value="WD40_repeat_CS"/>
</dbReference>
<dbReference type="Gene3D" id="2.130.10.10">
    <property type="entry name" value="YVTN repeat-like/Quinoprotein amine dehydrogenase"/>
    <property type="match status" value="3"/>
</dbReference>
<dbReference type="PANTHER" id="PTHR22845">
    <property type="entry name" value="APOPTOTIC PROTEASE-ACTIVATING FACTOR 1"/>
    <property type="match status" value="1"/>
</dbReference>
<keyword evidence="4" id="KW-0053">Apoptosis</keyword>
<dbReference type="SUPFAM" id="SSF50998">
    <property type="entry name" value="Quinoprotein alcohol dehydrogenase-like"/>
    <property type="match status" value="1"/>
</dbReference>
<dbReference type="GO" id="GO:0006915">
    <property type="term" value="P:apoptotic process"/>
    <property type="evidence" value="ECO:0007669"/>
    <property type="project" value="UniProtKB-KW"/>
</dbReference>
<evidence type="ECO:0000256" key="6">
    <source>
        <dbReference type="ARBA" id="ARBA00022741"/>
    </source>
</evidence>
<evidence type="ECO:0000313" key="11">
    <source>
        <dbReference type="EMBL" id="KAK1789581.1"/>
    </source>
</evidence>
<dbReference type="InterPro" id="IPR036322">
    <property type="entry name" value="WD40_repeat_dom_sf"/>
</dbReference>
<dbReference type="PANTHER" id="PTHR22845:SF5">
    <property type="entry name" value="APOPTOTIC PROTEASE-ACTIVATING FACTOR 1"/>
    <property type="match status" value="1"/>
</dbReference>
<dbReference type="PRINTS" id="PR00320">
    <property type="entry name" value="GPROTEINBRPT"/>
</dbReference>
<dbReference type="PROSITE" id="PS50082">
    <property type="entry name" value="WD_REPEATS_2"/>
    <property type="match status" value="7"/>
</dbReference>
<dbReference type="InterPro" id="IPR011047">
    <property type="entry name" value="Quinoprotein_ADH-like_sf"/>
</dbReference>
<dbReference type="FunFam" id="3.40.50.300:FF:000502">
    <property type="entry name" value="Apoptotic protease-activating factor 1"/>
    <property type="match status" value="1"/>
</dbReference>
<dbReference type="FunFam" id="2.130.10.10:FF:000135">
    <property type="entry name" value="Apoptotic protease-activating factor 1"/>
    <property type="match status" value="1"/>
</dbReference>
<comment type="subcellular location">
    <subcellularLocation>
        <location evidence="1">Cytoplasm</location>
    </subcellularLocation>
</comment>
<comment type="caution">
    <text evidence="11">The sequence shown here is derived from an EMBL/GenBank/DDBJ whole genome shotgun (WGS) entry which is preliminary data.</text>
</comment>
<dbReference type="SUPFAM" id="SSF52540">
    <property type="entry name" value="P-loop containing nucleoside triphosphate hydrolases"/>
    <property type="match status" value="1"/>
</dbReference>
<keyword evidence="3 9" id="KW-0853">WD repeat</keyword>
<dbReference type="CDD" id="cd00200">
    <property type="entry name" value="WD40"/>
    <property type="match status" value="2"/>
</dbReference>
<evidence type="ECO:0000313" key="12">
    <source>
        <dbReference type="Proteomes" id="UP001239994"/>
    </source>
</evidence>
<feature type="repeat" description="WD" evidence="9">
    <location>
        <begin position="1068"/>
        <end position="1109"/>
    </location>
</feature>
<dbReference type="InterPro" id="IPR036388">
    <property type="entry name" value="WH-like_DNA-bd_sf"/>
</dbReference>
<dbReference type="Gene3D" id="3.40.50.300">
    <property type="entry name" value="P-loop containing nucleotide triphosphate hydrolases"/>
    <property type="match status" value="1"/>
</dbReference>
<sequence>MKVIYCDKILKAPRYFGDSNHLSWGMQRGIEAIKSICVMCRNHGVRVEMEERALSCLLRSRPTMEQDIKASYLMDHMVSDGVLTQDEEDGVLSKATRKEQAAALLDLLLRKDNRAYVSFYNALIREGYGDLASLLYTDLPQLSPEGGKSYWTGISPTVPPVALYPLMFARALFLGIFACNTVCEVGALIPVQVKLSEGGVPQRPTVFVNRPTLLTQVREKLKRLQNAVGWVTVFGMAGSGKSVLAAEAVRDHALITECFPDGVHWLSVGQCERAELLVRMQSLCFRLEQGQSLEASLRPPGSVEEARERLRFLMLRRFPRCLLILDDIWDINSLRAFDIQCRVLLTTRHRDLTDSVSGLRYSVPVESGLDEEKALEILSLYVNAKPQNLPEQARRIVEECKGSPLVVSLIGALLRDFPDRWGYYLRQLQKKQFQRIRKSSSYDYEALDQAMDASLQVLDDEHRELYKDLSVLEKDVKVPAKVLSVLWSLELEEVEDVLQEFVNKSLLFRDCNRRPYLYYLHDLQLDFLTEQNRAQLPVSATPAHPSRLIIRKKLHGKVVCQYQRAYTEGPPTSGDEEDLYWYRFLPCHMARAGLSKELCSLMFSLDWVKNKAQLMGSAHLINDYVEYSAILDRENSEVRLQFQEFLSLNGPQLEQKPLPDVVQLALSQPCCSEVYRQALLQAQRSASRGQLSPRLGVCHRRLICLGGVLEQGNGPIVRDSPRASCFFFRFLETNHNFHGCLRFALLPLLALLRPQEQEQSGEPVTAGGPSSAELGLPHLLLQRREQDRLLWGQQHTAGGKPHCFLFVTCSVLSRVSPDCLRYKMEADPHQVFKSTSGERLQEIQAHDDEILCCAFSPDDRHIATCSSDRKIKIWNVERGTLIRMFKEEYEEQVNHCQFTNHQRRILLATCSNDKIVNTKLWNMNKPTSQNTLFGHMEPVNHCCFSPDDAYLATSSNDGSVKLFEVASANEWKTIQVAQYFPESDEETSITVKCSTWSADGARIICAARNTAFVFDVATLGMLLEIRTSRLSTVQYCQACPTSQLLALALSHYTVELWDFGVNKKMAECSGHLSWVHCVQFSPNGSLLLSCSDDQTIRLWETERVHTSSAVALKRDFDVLFHQGDVTVVAADSKNRLEVRSGAASTLVFESEEQKSRIRSTCICGQGPTVALGTDDGTVQVARMSSRQVQRSIGWKVMPLLNPQRVLAQVLGLMLGPAQVLETPSGNILATLHGHTKTVHHCLFTDNGQTLITSSEDATLRVWKWMTGECRVLEGHQEPVRKFHLLGGSSSSPMLLSWSFDGTVKVWDLSSGEKLHDLKCHEAAILSGDVTPGEHLFSTGSADNSAKVWSCTSWKMEFCLSGHKACVRSCRFSWDDRRLATGDDNGEIRLWSMLDGALLKTCAQNTKDCMDSFHGGWVTDLHFSPDNKVLVSTGGYIKDSTLTACFSVPRLQWWSVQRGEALQTFRTTGANLKRIHASPDFKTFVTIDNMGILYILKQVEGRL</sequence>
<dbReference type="EMBL" id="JAROKS010000022">
    <property type="protein sequence ID" value="KAK1789581.1"/>
    <property type="molecule type" value="Genomic_DNA"/>
</dbReference>
<dbReference type="FunFam" id="1.10.533.10:FF:000081">
    <property type="entry name" value="Apoptotic protease-activating factor 1"/>
    <property type="match status" value="1"/>
</dbReference>
<dbReference type="Pfam" id="PF21296">
    <property type="entry name" value="WHD_APAF1"/>
    <property type="match status" value="1"/>
</dbReference>
<dbReference type="InterPro" id="IPR011029">
    <property type="entry name" value="DEATH-like_dom_sf"/>
</dbReference>
<evidence type="ECO:0000256" key="5">
    <source>
        <dbReference type="ARBA" id="ARBA00022737"/>
    </source>
</evidence>
<dbReference type="GO" id="GO:0042981">
    <property type="term" value="P:regulation of apoptotic process"/>
    <property type="evidence" value="ECO:0007669"/>
    <property type="project" value="InterPro"/>
</dbReference>
<dbReference type="FunFam" id="1.25.40.370:FF:000001">
    <property type="entry name" value="Apoptotic protease-activating factor 1"/>
    <property type="match status" value="1"/>
</dbReference>
<gene>
    <name evidence="11" type="ORF">P4O66_015484</name>
</gene>
<dbReference type="InterPro" id="IPR002182">
    <property type="entry name" value="NB-ARC"/>
</dbReference>
<organism evidence="11 12">
    <name type="scientific">Electrophorus voltai</name>
    <dbReference type="NCBI Taxonomy" id="2609070"/>
    <lineage>
        <taxon>Eukaryota</taxon>
        <taxon>Metazoa</taxon>
        <taxon>Chordata</taxon>
        <taxon>Craniata</taxon>
        <taxon>Vertebrata</taxon>
        <taxon>Euteleostomi</taxon>
        <taxon>Actinopterygii</taxon>
        <taxon>Neopterygii</taxon>
        <taxon>Teleostei</taxon>
        <taxon>Ostariophysi</taxon>
        <taxon>Gymnotiformes</taxon>
        <taxon>Gymnotoidei</taxon>
        <taxon>Gymnotidae</taxon>
        <taxon>Electrophorus</taxon>
    </lineage>
</organism>
<dbReference type="SUPFAM" id="SSF47986">
    <property type="entry name" value="DEATH domain"/>
    <property type="match status" value="1"/>
</dbReference>
<evidence type="ECO:0000256" key="3">
    <source>
        <dbReference type="ARBA" id="ARBA00022574"/>
    </source>
</evidence>
<dbReference type="InterPro" id="IPR015943">
    <property type="entry name" value="WD40/YVTN_repeat-like_dom_sf"/>
</dbReference>
<dbReference type="GO" id="GO:0005524">
    <property type="term" value="F:ATP binding"/>
    <property type="evidence" value="ECO:0007669"/>
    <property type="project" value="UniProtKB-KW"/>
</dbReference>
<dbReference type="GO" id="GO:0043531">
    <property type="term" value="F:ADP binding"/>
    <property type="evidence" value="ECO:0007669"/>
    <property type="project" value="InterPro"/>
</dbReference>
<dbReference type="Pfam" id="PF17908">
    <property type="entry name" value="APAF1_C"/>
    <property type="match status" value="1"/>
</dbReference>
<dbReference type="InterPro" id="IPR001680">
    <property type="entry name" value="WD40_rpt"/>
</dbReference>
<evidence type="ECO:0000256" key="1">
    <source>
        <dbReference type="ARBA" id="ARBA00004496"/>
    </source>
</evidence>
<dbReference type="InterPro" id="IPR020472">
    <property type="entry name" value="WD40_PAC1"/>
</dbReference>
<feature type="repeat" description="WD" evidence="9">
    <location>
        <begin position="932"/>
        <end position="973"/>
    </location>
</feature>
<feature type="repeat" description="WD" evidence="9">
    <location>
        <begin position="1317"/>
        <end position="1349"/>
    </location>
</feature>
<dbReference type="PRINTS" id="PR00364">
    <property type="entry name" value="DISEASERSIST"/>
</dbReference>
<dbReference type="Gene3D" id="1.10.533.10">
    <property type="entry name" value="Death Domain, Fas"/>
    <property type="match status" value="1"/>
</dbReference>
<evidence type="ECO:0000256" key="8">
    <source>
        <dbReference type="ARBA" id="ARBA00073202"/>
    </source>
</evidence>
<accession>A0AAD8Z0Z3</accession>
<dbReference type="SMART" id="SM00320">
    <property type="entry name" value="WD40"/>
    <property type="match status" value="11"/>
</dbReference>
<evidence type="ECO:0000256" key="2">
    <source>
        <dbReference type="ARBA" id="ARBA00022490"/>
    </source>
</evidence>
<keyword evidence="2" id="KW-0963">Cytoplasm</keyword>